<keyword evidence="3" id="KW-1185">Reference proteome</keyword>
<feature type="compositionally biased region" description="Basic and acidic residues" evidence="1">
    <location>
        <begin position="71"/>
        <end position="85"/>
    </location>
</feature>
<evidence type="ECO:0000313" key="3">
    <source>
        <dbReference type="Proteomes" id="UP001250181"/>
    </source>
</evidence>
<proteinExistence type="predicted"/>
<dbReference type="EMBL" id="JAWCTQ010000002">
    <property type="protein sequence ID" value="MDT9681018.1"/>
    <property type="molecule type" value="Genomic_DNA"/>
</dbReference>
<feature type="region of interest" description="Disordered" evidence="1">
    <location>
        <begin position="48"/>
        <end position="100"/>
    </location>
</feature>
<dbReference type="RefSeq" id="WP_315876013.1">
    <property type="nucleotide sequence ID" value="NZ_JAWCTQ010000002.1"/>
</dbReference>
<evidence type="ECO:0000313" key="2">
    <source>
        <dbReference type="EMBL" id="MDT9681018.1"/>
    </source>
</evidence>
<gene>
    <name evidence="2" type="ORF">RND61_02800</name>
</gene>
<protein>
    <submittedName>
        <fullName evidence="2">Uncharacterized protein</fullName>
    </submittedName>
</protein>
<reference evidence="2 3" key="1">
    <citation type="submission" date="2023-09" db="EMBL/GenBank/DDBJ databases">
        <title>Streptomyces sp. nov.: A antagonism against Alternaria gaisen Producing Streptochlin, Isolated from Tamarix root soil.</title>
        <authorList>
            <person name="Chen Y."/>
        </authorList>
    </citation>
    <scope>NUCLEOTIDE SEQUENCE [LARGE SCALE GENOMIC DNA]</scope>
    <source>
        <strain evidence="2 3">TRM76323</strain>
    </source>
</reference>
<feature type="compositionally biased region" description="Basic and acidic residues" evidence="1">
    <location>
        <begin position="55"/>
        <end position="64"/>
    </location>
</feature>
<sequence length="100" mass="10987">MARDGYGGRNLITACLGGVRGDGGTEQFWGHPAIEHLRVPARPGWLSPASGGAYEPHKDADHDLAPYLTSDPRDTAERLVDDAVRRPTHYRTRMRTTPPP</sequence>
<accession>A0ABU3QE42</accession>
<dbReference type="Proteomes" id="UP001250181">
    <property type="component" value="Unassembled WGS sequence"/>
</dbReference>
<name>A0ABU3QE42_9ACTN</name>
<organism evidence="2 3">
    <name type="scientific">Streptomyces tamarix</name>
    <dbReference type="NCBI Taxonomy" id="3078565"/>
    <lineage>
        <taxon>Bacteria</taxon>
        <taxon>Bacillati</taxon>
        <taxon>Actinomycetota</taxon>
        <taxon>Actinomycetes</taxon>
        <taxon>Kitasatosporales</taxon>
        <taxon>Streptomycetaceae</taxon>
        <taxon>Streptomyces</taxon>
    </lineage>
</organism>
<evidence type="ECO:0000256" key="1">
    <source>
        <dbReference type="SAM" id="MobiDB-lite"/>
    </source>
</evidence>
<comment type="caution">
    <text evidence="2">The sequence shown here is derived from an EMBL/GenBank/DDBJ whole genome shotgun (WGS) entry which is preliminary data.</text>
</comment>